<name>A0A4D7CTN3_9ENTE</name>
<evidence type="ECO:0000313" key="3">
    <source>
        <dbReference type="Proteomes" id="UP000298615"/>
    </source>
</evidence>
<gene>
    <name evidence="2" type="ORF">FA707_05655</name>
</gene>
<proteinExistence type="predicted"/>
<dbReference type="Proteomes" id="UP000298615">
    <property type="component" value="Chromosome"/>
</dbReference>
<dbReference type="Pfam" id="PF14493">
    <property type="entry name" value="HTH_40"/>
    <property type="match status" value="1"/>
</dbReference>
<dbReference type="InterPro" id="IPR029491">
    <property type="entry name" value="Helicase_HTH"/>
</dbReference>
<keyword evidence="3" id="KW-1185">Reference proteome</keyword>
<evidence type="ECO:0000259" key="1">
    <source>
        <dbReference type="Pfam" id="PF14493"/>
    </source>
</evidence>
<dbReference type="EMBL" id="CP039712">
    <property type="protein sequence ID" value="QCI86484.1"/>
    <property type="molecule type" value="Genomic_DNA"/>
</dbReference>
<feature type="domain" description="Helicase Helix-turn-helix" evidence="1">
    <location>
        <begin position="257"/>
        <end position="348"/>
    </location>
</feature>
<organism evidence="2 3">
    <name type="scientific">Vagococcus zengguangii</name>
    <dbReference type="NCBI Taxonomy" id="2571750"/>
    <lineage>
        <taxon>Bacteria</taxon>
        <taxon>Bacillati</taxon>
        <taxon>Bacillota</taxon>
        <taxon>Bacilli</taxon>
        <taxon>Lactobacillales</taxon>
        <taxon>Enterococcaceae</taxon>
        <taxon>Vagococcus</taxon>
    </lineage>
</organism>
<dbReference type="OrthoDB" id="2168040at2"/>
<dbReference type="RefSeq" id="WP_136953315.1">
    <property type="nucleotide sequence ID" value="NZ_CP039712.1"/>
</dbReference>
<dbReference type="KEGG" id="vao:FA707_05655"/>
<reference evidence="2 3" key="1">
    <citation type="submission" date="2019-04" db="EMBL/GenBank/DDBJ databases">
        <title>Vagococcus sp. nov., isolated from faeces of yaks (Bos grunniens).</title>
        <authorList>
            <person name="Ge Y."/>
        </authorList>
    </citation>
    <scope>NUCLEOTIDE SEQUENCE [LARGE SCALE GENOMIC DNA]</scope>
    <source>
        <strain evidence="2 3">MN-17</strain>
    </source>
</reference>
<accession>A0A4D7CTN3</accession>
<protein>
    <recommendedName>
        <fullName evidence="1">Helicase Helix-turn-helix domain-containing protein</fullName>
    </recommendedName>
</protein>
<sequence length="361" mass="42702">MTYSIDDFILSLFAHGHKVRASTLYQLLKGKRTISIISYGFLYDVLRYFAIFSRLPDYQYQEIIDRLLRSQCLLERDGKVMITTKGKKHLNDCQLSISFEHLNSFKHYRHDESFKNLLLFIIQVTSELSYDNNEYVPIELNGYQQMLVKRWLASQLADISKKELVDQLANELSEVSRFFNDDEIKGSLLFGQMSGHEWTGYTLSQLSAELGISSIEAVLRDRELMHHLIDLLDTNPDQIPLLKTIFQLVARYPYNQSAHQSYELFKKTCDFQYVMNQRRIKQSTLEEHLLEFAIIDEKFPYDFFLHPELLQVFIHLNELFPNEKEWSFKVIETNSQVPVTYFEMRLYQIYKQRMTNNGSSI</sequence>
<evidence type="ECO:0000313" key="2">
    <source>
        <dbReference type="EMBL" id="QCI86484.1"/>
    </source>
</evidence>
<dbReference type="AlphaFoldDB" id="A0A4D7CTN3"/>